<dbReference type="EMBL" id="VBSP01000087">
    <property type="protein sequence ID" value="TLQ38268.1"/>
    <property type="molecule type" value="Genomic_DNA"/>
</dbReference>
<evidence type="ECO:0000259" key="1">
    <source>
        <dbReference type="Pfam" id="PF00535"/>
    </source>
</evidence>
<dbReference type="Gene3D" id="3.90.550.10">
    <property type="entry name" value="Spore Coat Polysaccharide Biosynthesis Protein SpsA, Chain A"/>
    <property type="match status" value="1"/>
</dbReference>
<evidence type="ECO:0000313" key="3">
    <source>
        <dbReference type="Proteomes" id="UP000306420"/>
    </source>
</evidence>
<gene>
    <name evidence="2" type="ORF">FEZ33_12020</name>
</gene>
<dbReference type="AlphaFoldDB" id="A0A5R9DQ85"/>
<dbReference type="PANTHER" id="PTHR10859">
    <property type="entry name" value="GLYCOSYL TRANSFERASE"/>
    <property type="match status" value="1"/>
</dbReference>
<comment type="caution">
    <text evidence="2">The sequence shown here is derived from an EMBL/GenBank/DDBJ whole genome shotgun (WGS) entry which is preliminary data.</text>
</comment>
<dbReference type="Proteomes" id="UP000306420">
    <property type="component" value="Unassembled WGS sequence"/>
</dbReference>
<name>A0A5R9DQ85_9LACT</name>
<dbReference type="GO" id="GO:0006487">
    <property type="term" value="P:protein N-linked glycosylation"/>
    <property type="evidence" value="ECO:0007669"/>
    <property type="project" value="TreeGrafter"/>
</dbReference>
<proteinExistence type="predicted"/>
<feature type="domain" description="Glycosyltransferase 2-like" evidence="1">
    <location>
        <begin position="11"/>
        <end position="147"/>
    </location>
</feature>
<dbReference type="InterPro" id="IPR001173">
    <property type="entry name" value="Glyco_trans_2-like"/>
</dbReference>
<accession>A0A5R9DQ85</accession>
<reference evidence="2 3" key="1">
    <citation type="submission" date="2019-05" db="EMBL/GenBank/DDBJ databases">
        <title>The metagenome of a microbial culture collection derived from dairy environment covers the genomic content of the human microbiome.</title>
        <authorList>
            <person name="Roder T."/>
            <person name="Wuthrich D."/>
            <person name="Sattari Z."/>
            <person name="Von Ah U."/>
            <person name="Bar C."/>
            <person name="Ronchi F."/>
            <person name="Macpherson A.J."/>
            <person name="Ganal-Vonarburg S.C."/>
            <person name="Bruggmann R."/>
            <person name="Vergeres G."/>
        </authorList>
    </citation>
    <scope>NUCLEOTIDE SEQUENCE [LARGE SCALE GENOMIC DNA]</scope>
    <source>
        <strain evidence="2 3">FAM 24227</strain>
    </source>
</reference>
<dbReference type="SUPFAM" id="SSF53448">
    <property type="entry name" value="Nucleotide-diphospho-sugar transferases"/>
    <property type="match status" value="1"/>
</dbReference>
<dbReference type="CDD" id="cd04179">
    <property type="entry name" value="DPM_DPG-synthase_like"/>
    <property type="match status" value="1"/>
</dbReference>
<organism evidence="2 3">
    <name type="scientific">Ruoffia tabacinasalis</name>
    <dbReference type="NCBI Taxonomy" id="87458"/>
    <lineage>
        <taxon>Bacteria</taxon>
        <taxon>Bacillati</taxon>
        <taxon>Bacillota</taxon>
        <taxon>Bacilli</taxon>
        <taxon>Lactobacillales</taxon>
        <taxon>Aerococcaceae</taxon>
        <taxon>Ruoffia</taxon>
    </lineage>
</organism>
<keyword evidence="2" id="KW-0808">Transferase</keyword>
<evidence type="ECO:0000313" key="2">
    <source>
        <dbReference type="EMBL" id="TLQ38268.1"/>
    </source>
</evidence>
<dbReference type="GO" id="GO:0016740">
    <property type="term" value="F:transferase activity"/>
    <property type="evidence" value="ECO:0007669"/>
    <property type="project" value="UniProtKB-KW"/>
</dbReference>
<dbReference type="Pfam" id="PF00535">
    <property type="entry name" value="Glycos_transf_2"/>
    <property type="match status" value="1"/>
</dbReference>
<dbReference type="OrthoDB" id="9810303at2"/>
<dbReference type="PANTHER" id="PTHR10859:SF114">
    <property type="entry name" value="DOLICHOL-PHOSPHATE MANNOSYLTRANSFERASE"/>
    <property type="match status" value="1"/>
</dbReference>
<sequence length="237" mass="26894">MEVRLLKNFIVVIPAYNPKDELLSYVQDLLNNNVYAVVVINDGSEEKYAPLFEKITKLNRTVVLTHEVNMGKGMGLKTAFKYIKDNHSGIDSVVTADSDGQHLVTDVVNVGETMVNSSVDYILGTRNFTQSGVPFRSRIGNWFTSLIFALFYQYKVRDTQTGLRAFKETQLGQLIDVSGNRFEYEINMLIMIAKKKHSVKNVEITTVYHEDHTSHYSTIRDSVLIGKQMVKGLFISK</sequence>
<dbReference type="InterPro" id="IPR029044">
    <property type="entry name" value="Nucleotide-diphossugar_trans"/>
</dbReference>
<protein>
    <submittedName>
        <fullName evidence="2">Glycosyltransferase family 2 protein</fullName>
    </submittedName>
</protein>